<dbReference type="OrthoDB" id="5432414at2"/>
<dbReference type="AlphaFoldDB" id="A0A3R6FGR1"/>
<organism evidence="1 2">
    <name type="scientific">Leyella stercorea</name>
    <dbReference type="NCBI Taxonomy" id="363265"/>
    <lineage>
        <taxon>Bacteria</taxon>
        <taxon>Pseudomonadati</taxon>
        <taxon>Bacteroidota</taxon>
        <taxon>Bacteroidia</taxon>
        <taxon>Bacteroidales</taxon>
        <taxon>Prevotellaceae</taxon>
        <taxon>Leyella</taxon>
    </lineage>
</organism>
<dbReference type="RefSeq" id="WP_007898838.1">
    <property type="nucleotide sequence ID" value="NZ_CALLOM010000069.1"/>
</dbReference>
<comment type="caution">
    <text evidence="1">The sequence shown here is derived from an EMBL/GenBank/DDBJ whole genome shotgun (WGS) entry which is preliminary data.</text>
</comment>
<dbReference type="GeneID" id="78336833"/>
<proteinExistence type="predicted"/>
<dbReference type="NCBIfam" id="TIGR04076">
    <property type="entry name" value="TIGR04076 family protein"/>
    <property type="match status" value="1"/>
</dbReference>
<reference evidence="1 2" key="1">
    <citation type="submission" date="2018-08" db="EMBL/GenBank/DDBJ databases">
        <title>A genome reference for cultivated species of the human gut microbiota.</title>
        <authorList>
            <person name="Zou Y."/>
            <person name="Xue W."/>
            <person name="Luo G."/>
        </authorList>
    </citation>
    <scope>NUCLEOTIDE SEQUENCE [LARGE SCALE GENOMIC DNA]</scope>
    <source>
        <strain evidence="1 2">AF42-9</strain>
    </source>
</reference>
<protein>
    <submittedName>
        <fullName evidence="1">TIGR04076 family protein</fullName>
    </submittedName>
</protein>
<accession>A0A3R6FGR1</accession>
<name>A0A3R6FGR1_9BACT</name>
<evidence type="ECO:0000313" key="1">
    <source>
        <dbReference type="EMBL" id="RHK50658.1"/>
    </source>
</evidence>
<dbReference type="EMBL" id="QRNO01000029">
    <property type="protein sequence ID" value="RHK50658.1"/>
    <property type="molecule type" value="Genomic_DNA"/>
</dbReference>
<dbReference type="Proteomes" id="UP000286598">
    <property type="component" value="Unassembled WGS sequence"/>
</dbReference>
<evidence type="ECO:0000313" key="2">
    <source>
        <dbReference type="Proteomes" id="UP000286598"/>
    </source>
</evidence>
<gene>
    <name evidence="1" type="ORF">DW060_06930</name>
</gene>
<keyword evidence="2" id="KW-1185">Reference proteome</keyword>
<dbReference type="InterPro" id="IPR023811">
    <property type="entry name" value="CHP04076"/>
</dbReference>
<sequence>MKHKVKVTVIDKKVYPELQEKYCADPKAGMCPCYNIGDEFVFERDDENDHFWHGGLNTLVKTSADPDSVAGGPKMPHCSEAWDAISRYIYTGLQGGSIMKGWMKRENEMICCCSDGTRPVIFKIERIDEASLHSADTD</sequence>